<name>A0ACB8XLP1_ARCLA</name>
<dbReference type="Proteomes" id="UP001055879">
    <property type="component" value="Linkage Group LG16"/>
</dbReference>
<reference evidence="1 2" key="2">
    <citation type="journal article" date="2022" name="Mol. Ecol. Resour.">
        <title>The genomes of chicory, endive, great burdock and yacon provide insights into Asteraceae paleo-polyploidization history and plant inulin production.</title>
        <authorList>
            <person name="Fan W."/>
            <person name="Wang S."/>
            <person name="Wang H."/>
            <person name="Wang A."/>
            <person name="Jiang F."/>
            <person name="Liu H."/>
            <person name="Zhao H."/>
            <person name="Xu D."/>
            <person name="Zhang Y."/>
        </authorList>
    </citation>
    <scope>NUCLEOTIDE SEQUENCE [LARGE SCALE GENOMIC DNA]</scope>
    <source>
        <strain evidence="2">cv. Niubang</strain>
    </source>
</reference>
<keyword evidence="2" id="KW-1185">Reference proteome</keyword>
<reference evidence="2" key="1">
    <citation type="journal article" date="2022" name="Mol. Ecol. Resour.">
        <title>The genomes of chicory, endive, great burdock and yacon provide insights into Asteraceae palaeo-polyploidization history and plant inulin production.</title>
        <authorList>
            <person name="Fan W."/>
            <person name="Wang S."/>
            <person name="Wang H."/>
            <person name="Wang A."/>
            <person name="Jiang F."/>
            <person name="Liu H."/>
            <person name="Zhao H."/>
            <person name="Xu D."/>
            <person name="Zhang Y."/>
        </authorList>
    </citation>
    <scope>NUCLEOTIDE SEQUENCE [LARGE SCALE GENOMIC DNA]</scope>
    <source>
        <strain evidence="2">cv. Niubang</strain>
    </source>
</reference>
<gene>
    <name evidence="1" type="ORF">L6452_40351</name>
</gene>
<organism evidence="1 2">
    <name type="scientific">Arctium lappa</name>
    <name type="common">Greater burdock</name>
    <name type="synonym">Lappa major</name>
    <dbReference type="NCBI Taxonomy" id="4217"/>
    <lineage>
        <taxon>Eukaryota</taxon>
        <taxon>Viridiplantae</taxon>
        <taxon>Streptophyta</taxon>
        <taxon>Embryophyta</taxon>
        <taxon>Tracheophyta</taxon>
        <taxon>Spermatophyta</taxon>
        <taxon>Magnoliopsida</taxon>
        <taxon>eudicotyledons</taxon>
        <taxon>Gunneridae</taxon>
        <taxon>Pentapetalae</taxon>
        <taxon>asterids</taxon>
        <taxon>campanulids</taxon>
        <taxon>Asterales</taxon>
        <taxon>Asteraceae</taxon>
        <taxon>Carduoideae</taxon>
        <taxon>Cardueae</taxon>
        <taxon>Arctiinae</taxon>
        <taxon>Arctium</taxon>
    </lineage>
</organism>
<protein>
    <submittedName>
        <fullName evidence="1">Uncharacterized protein</fullName>
    </submittedName>
</protein>
<accession>A0ACB8XLP1</accession>
<sequence length="274" mass="30587">MTVSSSTSSTSKGLGAMGFETDGIVDGSTSDSYSSYLHAVSGGTVSLLTNSFEDVVHKSSLRDFWSIRSRTRNKKSKNAQDPSFALVHLKNALTGKRANSALRDLTNAQTLASLKFSKYFPSSYKMTSKDALSIGTDVKPPVLFKGEYERWKDKFLDFVDRHANGENILLSITEGPMIPPTVQIPDGESSDSEDGDEERVQKMRTVPMDFAQYSEEQKSRFKVDKQARSLLLQSIPNEIYIKIDSYKANAKKMWDQLQKMMMGFKVGNQMKVAN</sequence>
<evidence type="ECO:0000313" key="1">
    <source>
        <dbReference type="EMBL" id="KAI3669127.1"/>
    </source>
</evidence>
<comment type="caution">
    <text evidence="1">The sequence shown here is derived from an EMBL/GenBank/DDBJ whole genome shotgun (WGS) entry which is preliminary data.</text>
</comment>
<evidence type="ECO:0000313" key="2">
    <source>
        <dbReference type="Proteomes" id="UP001055879"/>
    </source>
</evidence>
<proteinExistence type="predicted"/>
<dbReference type="EMBL" id="CM042062">
    <property type="protein sequence ID" value="KAI3669127.1"/>
    <property type="molecule type" value="Genomic_DNA"/>
</dbReference>